<reference evidence="4" key="1">
    <citation type="journal article" date="2020" name="Int. J. Syst. Evol. Microbiol.">
        <title>Aquipluma nitroreducens gen. nov. sp. nov., a novel facultatively anaerobic bacterium isolated from a freshwater lake.</title>
        <authorList>
            <person name="Watanabe M."/>
            <person name="Kojima H."/>
            <person name="Fukui M."/>
        </authorList>
    </citation>
    <scope>NUCLEOTIDE SEQUENCE</scope>
    <source>
        <strain evidence="4">MeG22</strain>
    </source>
</reference>
<sequence length="779" mass="86877">MLMMWVSSSTNAQTDKIEQLIQQLTIEEKASLCAGAGMWHTQKIDRLGIPSVFMTDGPHGIRINEGTNFTEPSVKATCFPTAALAASTWNRDLLFKLGQALGDEANHYGVQILLGPGVNIKRSPLEGRNFEYFSEDPIVSGQLASAYINGVQSKGVGTSVKHYAANNQEFERMLISSEVDERTLREIYLKAFEIIVKKSQPTSVMCAYNKVNGTYCTENKWLITDILRDEFGFNGLCVTDWGAVNNRIEGIKAGLDLQMPGDGGMNASKIVEAVKTGLLDEKELDKIVRRNLSLIFKLSANKSGVQPLNEQADQLLARQIASEGMVLLKNENNILPINKKKKQKIAVVGTFAKSPRFQGAGSSLVNPTRLDNFLDAMNQVENKQFIIQYTDGYNRLGETNDSLLKEALKIAKESDITIVLAGLPDSYESEGFDRLTLNMPEGHNKLIEKIAEVTSKVVVVLQNGSPVSMPWINKVDGLLEAYLGGQAGGSAIADVLLGEVNPSGKLAETFPQKLNDTPSYLTWPGENRKSLYNEGVFVGYRYYDIKEIEPLFPFGYGLSYTRFEYSDLKLDKTELADTENLIIQCKIRNAGNCDGKEIVQLYLRDIESGLIRPVKELKGFEKVDLKPREEKVVTFELEPRDFQYYSTKNHCWKADSGQFEILVGSSSRDIRLSQKVNLTVKQKYYQIYDINSTIGDLAEHPFGAEFVEGIKKMSQSRVKLEGLSGVEKEAAIKQQKMSEASMMEMPLKKVITLSGGRISENMIMDLLTRINEDVKSRQK</sequence>
<dbReference type="InterPro" id="IPR036881">
    <property type="entry name" value="Glyco_hydro_3_C_sf"/>
</dbReference>
<accession>A0A5K7S755</accession>
<dbReference type="KEGG" id="anf:AQPE_1500"/>
<dbReference type="InterPro" id="IPR001764">
    <property type="entry name" value="Glyco_hydro_3_N"/>
</dbReference>
<gene>
    <name evidence="4" type="ORF">AQPE_1500</name>
</gene>
<organism evidence="4 5">
    <name type="scientific">Aquipluma nitroreducens</name>
    <dbReference type="NCBI Taxonomy" id="2010828"/>
    <lineage>
        <taxon>Bacteria</taxon>
        <taxon>Pseudomonadati</taxon>
        <taxon>Bacteroidota</taxon>
        <taxon>Bacteroidia</taxon>
        <taxon>Marinilabiliales</taxon>
        <taxon>Prolixibacteraceae</taxon>
        <taxon>Aquipluma</taxon>
    </lineage>
</organism>
<dbReference type="InterPro" id="IPR036962">
    <property type="entry name" value="Glyco_hydro_3_N_sf"/>
</dbReference>
<evidence type="ECO:0000256" key="1">
    <source>
        <dbReference type="ARBA" id="ARBA00005336"/>
    </source>
</evidence>
<dbReference type="SMART" id="SM01217">
    <property type="entry name" value="Fn3_like"/>
    <property type="match status" value="1"/>
</dbReference>
<dbReference type="Gene3D" id="3.40.50.1700">
    <property type="entry name" value="Glycoside hydrolase family 3 C-terminal domain"/>
    <property type="match status" value="1"/>
</dbReference>
<dbReference type="EMBL" id="AP018694">
    <property type="protein sequence ID" value="BBE17350.1"/>
    <property type="molecule type" value="Genomic_DNA"/>
</dbReference>
<feature type="domain" description="Fibronectin type III-like" evidence="3">
    <location>
        <begin position="597"/>
        <end position="667"/>
    </location>
</feature>
<dbReference type="GO" id="GO:0008422">
    <property type="term" value="F:beta-glucosidase activity"/>
    <property type="evidence" value="ECO:0007669"/>
    <property type="project" value="UniProtKB-ARBA"/>
</dbReference>
<evidence type="ECO:0000259" key="3">
    <source>
        <dbReference type="SMART" id="SM01217"/>
    </source>
</evidence>
<dbReference type="PANTHER" id="PTHR42715">
    <property type="entry name" value="BETA-GLUCOSIDASE"/>
    <property type="match status" value="1"/>
</dbReference>
<dbReference type="InterPro" id="IPR013783">
    <property type="entry name" value="Ig-like_fold"/>
</dbReference>
<dbReference type="Pfam" id="PF14310">
    <property type="entry name" value="Fn3-like"/>
    <property type="match status" value="1"/>
</dbReference>
<dbReference type="AlphaFoldDB" id="A0A5K7S755"/>
<dbReference type="InterPro" id="IPR002772">
    <property type="entry name" value="Glyco_hydro_3_C"/>
</dbReference>
<evidence type="ECO:0000256" key="2">
    <source>
        <dbReference type="ARBA" id="ARBA00022801"/>
    </source>
</evidence>
<evidence type="ECO:0000313" key="4">
    <source>
        <dbReference type="EMBL" id="BBE17350.1"/>
    </source>
</evidence>
<dbReference type="SUPFAM" id="SSF52279">
    <property type="entry name" value="Beta-D-glucan exohydrolase, C-terminal domain"/>
    <property type="match status" value="1"/>
</dbReference>
<dbReference type="Pfam" id="PF01915">
    <property type="entry name" value="Glyco_hydro_3_C"/>
    <property type="match status" value="1"/>
</dbReference>
<comment type="similarity">
    <text evidence="1">Belongs to the glycosyl hydrolase 3 family.</text>
</comment>
<dbReference type="FunFam" id="2.60.40.10:FF:000495">
    <property type="entry name" value="Periplasmic beta-glucosidase"/>
    <property type="match status" value="1"/>
</dbReference>
<dbReference type="PANTHER" id="PTHR42715:SF10">
    <property type="entry name" value="BETA-GLUCOSIDASE"/>
    <property type="match status" value="1"/>
</dbReference>
<dbReference type="InterPro" id="IPR026891">
    <property type="entry name" value="Fn3-like"/>
</dbReference>
<name>A0A5K7S755_9BACT</name>
<dbReference type="GO" id="GO:0005975">
    <property type="term" value="P:carbohydrate metabolic process"/>
    <property type="evidence" value="ECO:0007669"/>
    <property type="project" value="InterPro"/>
</dbReference>
<dbReference type="Proteomes" id="UP001193389">
    <property type="component" value="Chromosome"/>
</dbReference>
<dbReference type="Pfam" id="PF00933">
    <property type="entry name" value="Glyco_hydro_3"/>
    <property type="match status" value="1"/>
</dbReference>
<dbReference type="SUPFAM" id="SSF51445">
    <property type="entry name" value="(Trans)glycosidases"/>
    <property type="match status" value="1"/>
</dbReference>
<dbReference type="PRINTS" id="PR00133">
    <property type="entry name" value="GLHYDRLASE3"/>
</dbReference>
<dbReference type="Gene3D" id="3.20.20.300">
    <property type="entry name" value="Glycoside hydrolase, family 3, N-terminal domain"/>
    <property type="match status" value="1"/>
</dbReference>
<keyword evidence="5" id="KW-1185">Reference proteome</keyword>
<dbReference type="InterPro" id="IPR050288">
    <property type="entry name" value="Cellulose_deg_GH3"/>
</dbReference>
<evidence type="ECO:0000313" key="5">
    <source>
        <dbReference type="Proteomes" id="UP001193389"/>
    </source>
</evidence>
<dbReference type="InterPro" id="IPR017853">
    <property type="entry name" value="GH"/>
</dbReference>
<proteinExistence type="inferred from homology"/>
<protein>
    <submittedName>
        <fullName evidence="4">Beta-glucosidase</fullName>
    </submittedName>
</protein>
<dbReference type="Gene3D" id="2.60.40.10">
    <property type="entry name" value="Immunoglobulins"/>
    <property type="match status" value="1"/>
</dbReference>
<keyword evidence="2" id="KW-0378">Hydrolase</keyword>